<dbReference type="AlphaFoldDB" id="A0A9P5RJH3"/>
<dbReference type="OrthoDB" id="10613887at2759"/>
<accession>A0A9P5RJH3</accession>
<name>A0A9P5RJH3_9FUNG</name>
<comment type="caution">
    <text evidence="2">The sequence shown here is derived from an EMBL/GenBank/DDBJ whole genome shotgun (WGS) entry which is preliminary data.</text>
</comment>
<dbReference type="EMBL" id="JAAAUQ010001765">
    <property type="protein sequence ID" value="KAF9134116.1"/>
    <property type="molecule type" value="Genomic_DNA"/>
</dbReference>
<keyword evidence="3" id="KW-1185">Reference proteome</keyword>
<protein>
    <submittedName>
        <fullName evidence="2">Uncharacterized protein</fullName>
    </submittedName>
</protein>
<feature type="region of interest" description="Disordered" evidence="1">
    <location>
        <begin position="14"/>
        <end position="36"/>
    </location>
</feature>
<evidence type="ECO:0000313" key="3">
    <source>
        <dbReference type="Proteomes" id="UP000748756"/>
    </source>
</evidence>
<feature type="region of interest" description="Disordered" evidence="1">
    <location>
        <begin position="75"/>
        <end position="94"/>
    </location>
</feature>
<gene>
    <name evidence="2" type="ORF">BG015_003457</name>
</gene>
<evidence type="ECO:0000313" key="2">
    <source>
        <dbReference type="EMBL" id="KAF9134116.1"/>
    </source>
</evidence>
<organism evidence="2 3">
    <name type="scientific">Linnemannia schmuckeri</name>
    <dbReference type="NCBI Taxonomy" id="64567"/>
    <lineage>
        <taxon>Eukaryota</taxon>
        <taxon>Fungi</taxon>
        <taxon>Fungi incertae sedis</taxon>
        <taxon>Mucoromycota</taxon>
        <taxon>Mortierellomycotina</taxon>
        <taxon>Mortierellomycetes</taxon>
        <taxon>Mortierellales</taxon>
        <taxon>Mortierellaceae</taxon>
        <taxon>Linnemannia</taxon>
    </lineage>
</organism>
<feature type="compositionally biased region" description="Basic and acidic residues" evidence="1">
    <location>
        <begin position="18"/>
        <end position="36"/>
    </location>
</feature>
<dbReference type="Proteomes" id="UP000748756">
    <property type="component" value="Unassembled WGS sequence"/>
</dbReference>
<reference evidence="2" key="1">
    <citation type="journal article" date="2020" name="Fungal Divers.">
        <title>Resolving the Mortierellaceae phylogeny through synthesis of multi-gene phylogenetics and phylogenomics.</title>
        <authorList>
            <person name="Vandepol N."/>
            <person name="Liber J."/>
            <person name="Desiro A."/>
            <person name="Na H."/>
            <person name="Kennedy M."/>
            <person name="Barry K."/>
            <person name="Grigoriev I.V."/>
            <person name="Miller A.N."/>
            <person name="O'Donnell K."/>
            <person name="Stajich J.E."/>
            <person name="Bonito G."/>
        </authorList>
    </citation>
    <scope>NUCLEOTIDE SEQUENCE</scope>
    <source>
        <strain evidence="2">NRRL 6426</strain>
    </source>
</reference>
<evidence type="ECO:0000256" key="1">
    <source>
        <dbReference type="SAM" id="MobiDB-lite"/>
    </source>
</evidence>
<proteinExistence type="predicted"/>
<sequence length="94" mass="10660">MCLHQHSASHLAIARTSLPEDHAYKSSEQEPFYKRSEPVALSKEEAVQFALLERLYQQTGSLTELKRLNLRSLITNGSKPGQMDKTTGKTRFRA</sequence>